<name>A0ABR3W8T0_9PEZI</name>
<evidence type="ECO:0000313" key="2">
    <source>
        <dbReference type="Proteomes" id="UP001583177"/>
    </source>
</evidence>
<keyword evidence="2" id="KW-1185">Reference proteome</keyword>
<proteinExistence type="predicted"/>
<protein>
    <recommendedName>
        <fullName evidence="3">Protein kinase domain-containing protein</fullName>
    </recommendedName>
</protein>
<organism evidence="1 2">
    <name type="scientific">Diaporthe australafricana</name>
    <dbReference type="NCBI Taxonomy" id="127596"/>
    <lineage>
        <taxon>Eukaryota</taxon>
        <taxon>Fungi</taxon>
        <taxon>Dikarya</taxon>
        <taxon>Ascomycota</taxon>
        <taxon>Pezizomycotina</taxon>
        <taxon>Sordariomycetes</taxon>
        <taxon>Sordariomycetidae</taxon>
        <taxon>Diaporthales</taxon>
        <taxon>Diaporthaceae</taxon>
        <taxon>Diaporthe</taxon>
    </lineage>
</organism>
<comment type="caution">
    <text evidence="1">The sequence shown here is derived from an EMBL/GenBank/DDBJ whole genome shotgun (WGS) entry which is preliminary data.</text>
</comment>
<dbReference type="Proteomes" id="UP001583177">
    <property type="component" value="Unassembled WGS sequence"/>
</dbReference>
<dbReference type="EMBL" id="JAWRVE010000123">
    <property type="protein sequence ID" value="KAL1856314.1"/>
    <property type="molecule type" value="Genomic_DNA"/>
</dbReference>
<gene>
    <name evidence="1" type="ORF">Daus18300_010799</name>
</gene>
<reference evidence="1 2" key="1">
    <citation type="journal article" date="2024" name="IMA Fungus">
        <title>IMA Genome - F19 : A genome assembly and annotation guide to empower mycologists, including annotated draft genome sequences of Ceratocystis pirilliformis, Diaporthe australafricana, Fusarium ophioides, Paecilomyces lecythidis, and Sporothrix stenoceras.</title>
        <authorList>
            <person name="Aylward J."/>
            <person name="Wilson A.M."/>
            <person name="Visagie C.M."/>
            <person name="Spraker J."/>
            <person name="Barnes I."/>
            <person name="Buitendag C."/>
            <person name="Ceriani C."/>
            <person name="Del Mar Angel L."/>
            <person name="du Plessis D."/>
            <person name="Fuchs T."/>
            <person name="Gasser K."/>
            <person name="Kramer D."/>
            <person name="Li W."/>
            <person name="Munsamy K."/>
            <person name="Piso A."/>
            <person name="Price J.L."/>
            <person name="Sonnekus B."/>
            <person name="Thomas C."/>
            <person name="van der Nest A."/>
            <person name="van Dijk A."/>
            <person name="van Heerden A."/>
            <person name="van Vuuren N."/>
            <person name="Yilmaz N."/>
            <person name="Duong T.A."/>
            <person name="van der Merwe N.A."/>
            <person name="Wingfield M.J."/>
            <person name="Wingfield B.D."/>
        </authorList>
    </citation>
    <scope>NUCLEOTIDE SEQUENCE [LARGE SCALE GENOMIC DNA]</scope>
    <source>
        <strain evidence="1 2">CMW 18300</strain>
    </source>
</reference>
<accession>A0ABR3W8T0</accession>
<evidence type="ECO:0000313" key="1">
    <source>
        <dbReference type="EMBL" id="KAL1856314.1"/>
    </source>
</evidence>
<sequence>MAAPVPAALFAAQSGLLDTQAWLQDKFHYYRNGMPGRNDTHEDIRDDAAAGDAAAIQRLADIAARRAHQLPRAGNYTFTDADRGRLKGVAVVNRGWYNTAVPPDRRQPIEPEARQVVRVEFRRAAQLLTSSFRYVKNLGYGHNGIMSLWRYQAPGQDHHIVMKMSTDWQRRPRRGARGRLAPLVMTVGDIQLERGWMDRLARAPHIIQRFLVEDYYLAATQGTRRSPRLETQARNIDSDNEGFFLMEYCKFGDLERQLFKAARFNNGVYQWLPSPVLWRFFDCLVKACIAMEIPPRYDPMNAVPHPQFGLAPPPINGPADLPEVISAGAAAAREGIVHFDLVSILILFKFK</sequence>
<evidence type="ECO:0008006" key="3">
    <source>
        <dbReference type="Google" id="ProtNLM"/>
    </source>
</evidence>